<gene>
    <name evidence="1" type="ORF">ATY89_08055</name>
    <name evidence="2" type="ORF">ATZ20_11075</name>
</gene>
<protein>
    <submittedName>
        <fullName evidence="2">Uncharacterized protein</fullName>
    </submittedName>
</protein>
<evidence type="ECO:0000313" key="1">
    <source>
        <dbReference type="EMBL" id="ALU29894.1"/>
    </source>
</evidence>
<organism evidence="2 3">
    <name type="scientific">Sulfolobus acidocaldarius</name>
    <dbReference type="NCBI Taxonomy" id="2285"/>
    <lineage>
        <taxon>Archaea</taxon>
        <taxon>Thermoproteota</taxon>
        <taxon>Thermoprotei</taxon>
        <taxon>Sulfolobales</taxon>
        <taxon>Sulfolobaceae</taxon>
        <taxon>Sulfolobus</taxon>
    </lineage>
</organism>
<evidence type="ECO:0000313" key="2">
    <source>
        <dbReference type="EMBL" id="ALU32635.1"/>
    </source>
</evidence>
<evidence type="ECO:0000313" key="4">
    <source>
        <dbReference type="Proteomes" id="UP000065473"/>
    </source>
</evidence>
<reference evidence="3 4" key="1">
    <citation type="submission" date="2015-12" db="EMBL/GenBank/DDBJ databases">
        <title>A stable core within a dynamic pangenome in Sulfolobus acidocaldarius.</title>
        <authorList>
            <person name="Anderson R."/>
            <person name="Kouris A."/>
            <person name="Seward C."/>
            <person name="Campbell K."/>
            <person name="Whitaker R."/>
        </authorList>
    </citation>
    <scope>NUCLEOTIDE SEQUENCE [LARGE SCALE GENOMIC DNA]</scope>
    <source>
        <strain evidence="1 4">GG12-C01-09</strain>
        <strain evidence="2 3">NG05B_CO5_07</strain>
    </source>
</reference>
<dbReference type="AlphaFoldDB" id="A0A0U3FQG2"/>
<dbReference type="Proteomes" id="UP000060043">
    <property type="component" value="Chromosome"/>
</dbReference>
<dbReference type="RefSeq" id="WP_015385754.1">
    <property type="nucleotide sequence ID" value="NZ_BHWZ01000006.1"/>
</dbReference>
<dbReference type="GeneID" id="14552521"/>
<sequence>MEECELPCDRTSVDEQFKKIMNDLVKPYPGFENLIKNIEVEMSYTMPGKGIVRGVYDYESGTLKVFCIRYKVCVETLIHEILHSNRKTKRRGIFDEGLTELFTLYYLKKFLPQCIDHRLTDALCMINKEYEYYVRLWGSIALEVGIERLWKYYTRGNDELLDEIETKENLFESEKLVQQKLKIKIYDLIDILDKL</sequence>
<dbReference type="EMBL" id="CP013695">
    <property type="protein sequence ID" value="ALU32635.1"/>
    <property type="molecule type" value="Genomic_DNA"/>
</dbReference>
<name>A0A0U3FQG2_9CREN</name>
<dbReference type="EMBL" id="CP013694">
    <property type="protein sequence ID" value="ALU29894.1"/>
    <property type="molecule type" value="Genomic_DNA"/>
</dbReference>
<accession>A0A0U3FQG2</accession>
<dbReference type="OrthoDB" id="382509at2157"/>
<evidence type="ECO:0000313" key="3">
    <source>
        <dbReference type="Proteomes" id="UP000060043"/>
    </source>
</evidence>
<proteinExistence type="predicted"/>
<dbReference type="Proteomes" id="UP000065473">
    <property type="component" value="Chromosome"/>
</dbReference>